<gene>
    <name evidence="2" type="ORF">QN277_009319</name>
</gene>
<dbReference type="AlphaFoldDB" id="A0AAE1JNN9"/>
<organism evidence="2 3">
    <name type="scientific">Acacia crassicarpa</name>
    <name type="common">northern wattle</name>
    <dbReference type="NCBI Taxonomy" id="499986"/>
    <lineage>
        <taxon>Eukaryota</taxon>
        <taxon>Viridiplantae</taxon>
        <taxon>Streptophyta</taxon>
        <taxon>Embryophyta</taxon>
        <taxon>Tracheophyta</taxon>
        <taxon>Spermatophyta</taxon>
        <taxon>Magnoliopsida</taxon>
        <taxon>eudicotyledons</taxon>
        <taxon>Gunneridae</taxon>
        <taxon>Pentapetalae</taxon>
        <taxon>rosids</taxon>
        <taxon>fabids</taxon>
        <taxon>Fabales</taxon>
        <taxon>Fabaceae</taxon>
        <taxon>Caesalpinioideae</taxon>
        <taxon>mimosoid clade</taxon>
        <taxon>Acacieae</taxon>
        <taxon>Acacia</taxon>
    </lineage>
</organism>
<protein>
    <submittedName>
        <fullName evidence="2">Uncharacterized protein</fullName>
    </submittedName>
</protein>
<reference evidence="2" key="1">
    <citation type="submission" date="2023-10" db="EMBL/GenBank/DDBJ databases">
        <title>Chromosome-level genome of the transformable northern wattle, Acacia crassicarpa.</title>
        <authorList>
            <person name="Massaro I."/>
            <person name="Sinha N.R."/>
            <person name="Poethig S."/>
            <person name="Leichty A.R."/>
        </authorList>
    </citation>
    <scope>NUCLEOTIDE SEQUENCE</scope>
    <source>
        <strain evidence="2">Acra3RX</strain>
        <tissue evidence="2">Leaf</tissue>
    </source>
</reference>
<feature type="chain" id="PRO_5041901751" evidence="1">
    <location>
        <begin position="20"/>
        <end position="134"/>
    </location>
</feature>
<dbReference type="EMBL" id="JAWXYG010000013">
    <property type="protein sequence ID" value="KAK4256459.1"/>
    <property type="molecule type" value="Genomic_DNA"/>
</dbReference>
<evidence type="ECO:0000256" key="1">
    <source>
        <dbReference type="SAM" id="SignalP"/>
    </source>
</evidence>
<dbReference type="Proteomes" id="UP001293593">
    <property type="component" value="Unassembled WGS sequence"/>
</dbReference>
<keyword evidence="1" id="KW-0732">Signal</keyword>
<comment type="caution">
    <text evidence="2">The sequence shown here is derived from an EMBL/GenBank/DDBJ whole genome shotgun (WGS) entry which is preliminary data.</text>
</comment>
<proteinExistence type="predicted"/>
<name>A0AAE1JNN9_9FABA</name>
<evidence type="ECO:0000313" key="2">
    <source>
        <dbReference type="EMBL" id="KAK4256459.1"/>
    </source>
</evidence>
<keyword evidence="3" id="KW-1185">Reference proteome</keyword>
<feature type="signal peptide" evidence="1">
    <location>
        <begin position="1"/>
        <end position="19"/>
    </location>
</feature>
<accession>A0AAE1JNN9</accession>
<sequence length="134" mass="15167">MHKPIVCLPILFAVAIVLGLLLSPRIEVAAAAVTHKRRSPPNRGRGHYSRLPPPLSSTNGGLRFLIINETDEKTEGRILFPQLLKQSLKFIRSMQELIEVSDSKYLILKDNDIVGILEKDYIKDLKLSNHRGFR</sequence>
<evidence type="ECO:0000313" key="3">
    <source>
        <dbReference type="Proteomes" id="UP001293593"/>
    </source>
</evidence>